<dbReference type="EMBL" id="BLKM01000770">
    <property type="protein sequence ID" value="GFG38388.1"/>
    <property type="molecule type" value="Genomic_DNA"/>
</dbReference>
<dbReference type="InParanoid" id="A0A6L2Q6I1"/>
<organism evidence="4 5">
    <name type="scientific">Coptotermes formosanus</name>
    <name type="common">Formosan subterranean termite</name>
    <dbReference type="NCBI Taxonomy" id="36987"/>
    <lineage>
        <taxon>Eukaryota</taxon>
        <taxon>Metazoa</taxon>
        <taxon>Ecdysozoa</taxon>
        <taxon>Arthropoda</taxon>
        <taxon>Hexapoda</taxon>
        <taxon>Insecta</taxon>
        <taxon>Pterygota</taxon>
        <taxon>Neoptera</taxon>
        <taxon>Polyneoptera</taxon>
        <taxon>Dictyoptera</taxon>
        <taxon>Blattodea</taxon>
        <taxon>Blattoidea</taxon>
        <taxon>Termitoidae</taxon>
        <taxon>Rhinotermitidae</taxon>
        <taxon>Coptotermes</taxon>
    </lineage>
</organism>
<dbReference type="PROSITE" id="PS00012">
    <property type="entry name" value="PHOSPHOPANTETHEINE"/>
    <property type="match status" value="1"/>
</dbReference>
<reference evidence="5" key="1">
    <citation type="submission" date="2020-01" db="EMBL/GenBank/DDBJ databases">
        <title>Draft genome sequence of the Termite Coptotermes fromosanus.</title>
        <authorList>
            <person name="Itakura S."/>
            <person name="Yosikawa Y."/>
            <person name="Umezawa K."/>
        </authorList>
    </citation>
    <scope>NUCLEOTIDE SEQUENCE [LARGE SCALE GENOMIC DNA]</scope>
</reference>
<gene>
    <name evidence="4" type="ORF">Cfor_10891</name>
</gene>
<dbReference type="Gene3D" id="1.10.1200.10">
    <property type="entry name" value="ACP-like"/>
    <property type="match status" value="1"/>
</dbReference>
<dbReference type="Pfam" id="PF00550">
    <property type="entry name" value="PP-binding"/>
    <property type="match status" value="1"/>
</dbReference>
<sequence>MSIFLAGIRDLKTVSQNSTLAELGMDSMTAVEIRATLEREFEIHLTPQEIRNLTFRSIDELSAANRRTEVDEQQLEVPVERSQLLLRLYGDEVSVIQPVVRLPSASGSGTDVEDDLKAGPVLFMLPGLEGLASVLQPLARNLKYQTVCLQLGNSYMGQTVQDIAQALLPLIEEIAPLNSWDDKIDHFVKTSPVLRKSADYYKALGTSMLARLKAISSYKWNRKNNVKACTILVRPAVVPIEVDEDYGLSKVGMFYQSKVHPILL</sequence>
<evidence type="ECO:0000256" key="2">
    <source>
        <dbReference type="ARBA" id="ARBA00022553"/>
    </source>
</evidence>
<dbReference type="SUPFAM" id="SSF47336">
    <property type="entry name" value="ACP-like"/>
    <property type="match status" value="1"/>
</dbReference>
<dbReference type="AlphaFoldDB" id="A0A6L2Q6I1"/>
<keyword evidence="2" id="KW-0597">Phosphoprotein</keyword>
<dbReference type="InterPro" id="IPR006162">
    <property type="entry name" value="Ppantetheine_attach_site"/>
</dbReference>
<keyword evidence="5" id="KW-1185">Reference proteome</keyword>
<dbReference type="SUPFAM" id="SSF53474">
    <property type="entry name" value="alpha/beta-Hydrolases"/>
    <property type="match status" value="1"/>
</dbReference>
<feature type="domain" description="Carrier" evidence="3">
    <location>
        <begin position="1"/>
        <end position="69"/>
    </location>
</feature>
<evidence type="ECO:0000313" key="4">
    <source>
        <dbReference type="EMBL" id="GFG38388.1"/>
    </source>
</evidence>
<dbReference type="Gene3D" id="3.40.50.1820">
    <property type="entry name" value="alpha/beta hydrolase"/>
    <property type="match status" value="1"/>
</dbReference>
<evidence type="ECO:0000256" key="1">
    <source>
        <dbReference type="ARBA" id="ARBA00022450"/>
    </source>
</evidence>
<dbReference type="PROSITE" id="PS50075">
    <property type="entry name" value="CARRIER"/>
    <property type="match status" value="1"/>
</dbReference>
<evidence type="ECO:0000259" key="3">
    <source>
        <dbReference type="PROSITE" id="PS50075"/>
    </source>
</evidence>
<evidence type="ECO:0000313" key="5">
    <source>
        <dbReference type="Proteomes" id="UP000502823"/>
    </source>
</evidence>
<protein>
    <recommendedName>
        <fullName evidence="3">Carrier domain-containing protein</fullName>
    </recommendedName>
</protein>
<accession>A0A6L2Q6I1</accession>
<dbReference type="InterPro" id="IPR009081">
    <property type="entry name" value="PP-bd_ACP"/>
</dbReference>
<comment type="caution">
    <text evidence="4">The sequence shown here is derived from an EMBL/GenBank/DDBJ whole genome shotgun (WGS) entry which is preliminary data.</text>
</comment>
<proteinExistence type="predicted"/>
<dbReference type="InterPro" id="IPR036736">
    <property type="entry name" value="ACP-like_sf"/>
</dbReference>
<dbReference type="OrthoDB" id="329835at2759"/>
<dbReference type="Proteomes" id="UP000502823">
    <property type="component" value="Unassembled WGS sequence"/>
</dbReference>
<keyword evidence="1" id="KW-0596">Phosphopantetheine</keyword>
<dbReference type="InterPro" id="IPR029058">
    <property type="entry name" value="AB_hydrolase_fold"/>
</dbReference>
<name>A0A6L2Q6I1_COPFO</name>